<gene>
    <name evidence="1" type="ORF">GGR31_002442</name>
</gene>
<organism evidence="1 2">
    <name type="scientific">Mesonia maritima</name>
    <dbReference type="NCBI Taxonomy" id="1793873"/>
    <lineage>
        <taxon>Bacteria</taxon>
        <taxon>Pseudomonadati</taxon>
        <taxon>Bacteroidota</taxon>
        <taxon>Flavobacteriia</taxon>
        <taxon>Flavobacteriales</taxon>
        <taxon>Flavobacteriaceae</taxon>
        <taxon>Mesonia</taxon>
    </lineage>
</organism>
<evidence type="ECO:0000313" key="1">
    <source>
        <dbReference type="EMBL" id="MDR6301770.1"/>
    </source>
</evidence>
<dbReference type="PANTHER" id="PTHR40045:SF1">
    <property type="entry name" value="YQCI_YCGG FAMILY PROTEIN"/>
    <property type="match status" value="1"/>
</dbReference>
<dbReference type="PANTHER" id="PTHR40045">
    <property type="entry name" value="YCGG FAMILY PROTEIN"/>
    <property type="match status" value="1"/>
</dbReference>
<keyword evidence="2" id="KW-1185">Reference proteome</keyword>
<dbReference type="NCBIfam" id="NF041366">
    <property type="entry name" value="GntA_guanitoxin"/>
    <property type="match status" value="1"/>
</dbReference>
<comment type="caution">
    <text evidence="1">The sequence shown here is derived from an EMBL/GenBank/DDBJ whole genome shotgun (WGS) entry which is preliminary data.</text>
</comment>
<proteinExistence type="predicted"/>
<dbReference type="Pfam" id="PF08892">
    <property type="entry name" value="YqcI_YcgG"/>
    <property type="match status" value="1"/>
</dbReference>
<dbReference type="EMBL" id="JAVDQA010000008">
    <property type="protein sequence ID" value="MDR6301770.1"/>
    <property type="molecule type" value="Genomic_DNA"/>
</dbReference>
<accession>A0ABU1K846</accession>
<evidence type="ECO:0000313" key="2">
    <source>
        <dbReference type="Proteomes" id="UP001257659"/>
    </source>
</evidence>
<dbReference type="RefSeq" id="WP_309729477.1">
    <property type="nucleotide sequence ID" value="NZ_JAVDQA010000008.1"/>
</dbReference>
<sequence>MHNSEVKEKYNEFILKKNHPCIMAQTVFKMDKAVLKEYKSLGSAVTAEVLLKDLQKYIAEYDYDSNDFYSFIATFPLEKKLTEKQFETKLWQQLQLIATIDTEAWDPAVSPNPEDNNFSFSIHGSAFYIVGLHPNSSRMARKSPYATLVFNLHWQFEKLREMGVYDKVKEKIRERDEELQGSINPMLEDFGAKSEANQYSGRKVGENWKCPFH</sequence>
<dbReference type="InterPro" id="IPR014988">
    <property type="entry name" value="Uncharacterised_YqcI/YcgG"/>
</dbReference>
<protein>
    <recommendedName>
        <fullName evidence="3">YqcI/YcgG family protein</fullName>
    </recommendedName>
</protein>
<reference evidence="1 2" key="1">
    <citation type="submission" date="2023-07" db="EMBL/GenBank/DDBJ databases">
        <title>Genomic Encyclopedia of Type Strains, Phase IV (KMG-IV): sequencing the most valuable type-strain genomes for metagenomic binning, comparative biology and taxonomic classification.</title>
        <authorList>
            <person name="Goeker M."/>
        </authorList>
    </citation>
    <scope>NUCLEOTIDE SEQUENCE [LARGE SCALE GENOMIC DNA]</scope>
    <source>
        <strain evidence="1 2">DSM 102814</strain>
    </source>
</reference>
<dbReference type="Proteomes" id="UP001257659">
    <property type="component" value="Unassembled WGS sequence"/>
</dbReference>
<name>A0ABU1K846_9FLAO</name>
<evidence type="ECO:0008006" key="3">
    <source>
        <dbReference type="Google" id="ProtNLM"/>
    </source>
</evidence>